<dbReference type="SUPFAM" id="SSF90123">
    <property type="entry name" value="ABC transporter transmembrane region"/>
    <property type="match status" value="1"/>
</dbReference>
<keyword evidence="4" id="KW-0547">Nucleotide-binding</keyword>
<dbReference type="GO" id="GO:0005886">
    <property type="term" value="C:plasma membrane"/>
    <property type="evidence" value="ECO:0007669"/>
    <property type="project" value="UniProtKB-SubCell"/>
</dbReference>
<dbReference type="Proteomes" id="UP000011658">
    <property type="component" value="Chromosome"/>
</dbReference>
<dbReference type="PROSITE" id="PS00211">
    <property type="entry name" value="ABC_TRANSPORTER_1"/>
    <property type="match status" value="1"/>
</dbReference>
<evidence type="ECO:0000259" key="9">
    <source>
        <dbReference type="PROSITE" id="PS50893"/>
    </source>
</evidence>
<dbReference type="PANTHER" id="PTHR43394:SF1">
    <property type="entry name" value="ATP-BINDING CASSETTE SUB-FAMILY B MEMBER 10, MITOCHONDRIAL"/>
    <property type="match status" value="1"/>
</dbReference>
<evidence type="ECO:0000256" key="4">
    <source>
        <dbReference type="ARBA" id="ARBA00022741"/>
    </source>
</evidence>
<dbReference type="GO" id="GO:0015421">
    <property type="term" value="F:ABC-type oligopeptide transporter activity"/>
    <property type="evidence" value="ECO:0007669"/>
    <property type="project" value="TreeGrafter"/>
</dbReference>
<dbReference type="GO" id="GO:0005524">
    <property type="term" value="F:ATP binding"/>
    <property type="evidence" value="ECO:0007669"/>
    <property type="project" value="UniProtKB-KW"/>
</dbReference>
<evidence type="ECO:0000256" key="2">
    <source>
        <dbReference type="ARBA" id="ARBA00022475"/>
    </source>
</evidence>
<dbReference type="NCBIfam" id="TIGR02868">
    <property type="entry name" value="CydC"/>
    <property type="match status" value="1"/>
</dbReference>
<feature type="transmembrane region" description="Helical" evidence="8">
    <location>
        <begin position="131"/>
        <end position="157"/>
    </location>
</feature>
<accession>M1M2A4</accession>
<dbReference type="GO" id="GO:0045454">
    <property type="term" value="P:cell redox homeostasis"/>
    <property type="evidence" value="ECO:0007669"/>
    <property type="project" value="InterPro"/>
</dbReference>
<dbReference type="AlphaFoldDB" id="M1M2A4"/>
<dbReference type="PROSITE" id="PS50929">
    <property type="entry name" value="ABC_TM1F"/>
    <property type="match status" value="1"/>
</dbReference>
<dbReference type="RefSeq" id="WP_015389828.1">
    <property type="nucleotide sequence ID" value="NC_020284.1"/>
</dbReference>
<sequence>MKTLFRLLYSLYSNNKFNLCVSIILLFMTTASGIVLLGVSGWLLTGSYIVDIGAMFNLFMPSALIRILSLMKVVFRYAEKLIGHATIFKLLSDLRGFVFKSMIKLDPKELSKYRNGDLVSRITSDVDILDIVFLLFLEPFIVILILAFLFYLFFYWFIPINSLIIAFISCAAIILVPLLLIKFSKNNGMYIQQYSSDMRDFILETIDSHIDITIMQLQESKKKEFSYICSLISNYKNKLSTIAATGQYVLSIISGFGIVLIIYFEIGCFENNKVEAPLLIGILLASFGLFEMFSSIIKGSSCLGSAIKGSERISAIINTKNSINDIDNPVDLPMYGEIIYSNVSFSYSDINNNYESVVLNNINLKINIGEHVAITGPSGSGKSTLLSLLLRLEDVSSGSITFNGHDIRRCKQSDLHNRIAFLSHDPAIFLGTLRSNIIIGNQSASDELIFEILNLVNLLDFIRNLPYGLDTFITETGSNLSVGQARRLCLARALISPASVLVLDEPTSGLDKLLEQEFFRDLRRAVGTNRSVIMATHADVLPYDDIKMYKLNNGNLFY</sequence>
<keyword evidence="7 8" id="KW-0472">Membrane</keyword>
<dbReference type="InterPro" id="IPR039421">
    <property type="entry name" value="Type_1_exporter"/>
</dbReference>
<dbReference type="SMART" id="SM00382">
    <property type="entry name" value="AAA"/>
    <property type="match status" value="1"/>
</dbReference>
<feature type="domain" description="ABC transporter" evidence="9">
    <location>
        <begin position="338"/>
        <end position="558"/>
    </location>
</feature>
<evidence type="ECO:0000256" key="8">
    <source>
        <dbReference type="SAM" id="Phobius"/>
    </source>
</evidence>
<dbReference type="InterPro" id="IPR003439">
    <property type="entry name" value="ABC_transporter-like_ATP-bd"/>
</dbReference>
<dbReference type="Pfam" id="PF00005">
    <property type="entry name" value="ABC_tran"/>
    <property type="match status" value="1"/>
</dbReference>
<reference evidence="11 12" key="1">
    <citation type="journal article" date="2013" name="Genome Biol. Evol.">
        <title>Genome evolution and phylogenomic analysis of candidatus kinetoplastibacterium, the betaproteobacterial endosymbionts of strigomonas and angomonas.</title>
        <authorList>
            <person name="Alves J.M."/>
            <person name="Serrano M.G."/>
            <person name="Maia da Silva F."/>
            <person name="Voegtly L.J."/>
            <person name="Matveyev A.V."/>
            <person name="Teixeira M.M."/>
            <person name="Camargo E.P."/>
            <person name="Buck G.A."/>
        </authorList>
    </citation>
    <scope>NUCLEOTIDE SEQUENCE [LARGE SCALE GENOMIC DNA]</scope>
    <source>
        <strain evidence="11 12">TCC219</strain>
    </source>
</reference>
<evidence type="ECO:0000256" key="5">
    <source>
        <dbReference type="ARBA" id="ARBA00022840"/>
    </source>
</evidence>
<dbReference type="PANTHER" id="PTHR43394">
    <property type="entry name" value="ATP-DEPENDENT PERMEASE MDL1, MITOCHONDRIAL"/>
    <property type="match status" value="1"/>
</dbReference>
<dbReference type="InterPro" id="IPR011527">
    <property type="entry name" value="ABC1_TM_dom"/>
</dbReference>
<keyword evidence="6 8" id="KW-1133">Transmembrane helix</keyword>
<protein>
    <submittedName>
        <fullName evidence="11">Subfamily B ATP-binding cassette</fullName>
    </submittedName>
</protein>
<organism evidence="11 12">
    <name type="scientific">Candidatus Kinetoplastidibacterium galati TCC219</name>
    <dbReference type="NCBI Taxonomy" id="1208921"/>
    <lineage>
        <taxon>Bacteria</taxon>
        <taxon>Pseudomonadati</taxon>
        <taxon>Pseudomonadota</taxon>
        <taxon>Betaproteobacteria</taxon>
        <taxon>Candidatus Kinetoplastidibacterium</taxon>
    </lineage>
</organism>
<dbReference type="PROSITE" id="PS50893">
    <property type="entry name" value="ABC_TRANSPORTER_2"/>
    <property type="match status" value="1"/>
</dbReference>
<keyword evidence="12" id="KW-1185">Reference proteome</keyword>
<dbReference type="InterPro" id="IPR027417">
    <property type="entry name" value="P-loop_NTPase"/>
</dbReference>
<evidence type="ECO:0000256" key="7">
    <source>
        <dbReference type="ARBA" id="ARBA00023136"/>
    </source>
</evidence>
<dbReference type="PATRIC" id="fig|1208921.3.peg.635"/>
<gene>
    <name evidence="11" type="ORF">ST1E_0081</name>
</gene>
<dbReference type="InterPro" id="IPR014223">
    <property type="entry name" value="ABC_CydC/D"/>
</dbReference>
<dbReference type="Gene3D" id="3.40.50.300">
    <property type="entry name" value="P-loop containing nucleotide triphosphate hydrolases"/>
    <property type="match status" value="1"/>
</dbReference>
<feature type="transmembrane region" description="Helical" evidence="8">
    <location>
        <begin position="163"/>
        <end position="181"/>
    </location>
</feature>
<dbReference type="GO" id="GO:0034775">
    <property type="term" value="P:glutathione transmembrane transport"/>
    <property type="evidence" value="ECO:0007669"/>
    <property type="project" value="InterPro"/>
</dbReference>
<comment type="subcellular location">
    <subcellularLocation>
        <location evidence="1">Cell membrane</location>
        <topology evidence="1">Multi-pass membrane protein</topology>
    </subcellularLocation>
</comment>
<feature type="transmembrane region" description="Helical" evidence="8">
    <location>
        <begin position="248"/>
        <end position="266"/>
    </location>
</feature>
<dbReference type="eggNOG" id="COG4987">
    <property type="taxonomic scope" value="Bacteria"/>
</dbReference>
<feature type="domain" description="ABC transmembrane type-1" evidence="10">
    <location>
        <begin position="21"/>
        <end position="297"/>
    </location>
</feature>
<evidence type="ECO:0000259" key="10">
    <source>
        <dbReference type="PROSITE" id="PS50929"/>
    </source>
</evidence>
<feature type="transmembrane region" description="Helical" evidence="8">
    <location>
        <begin position="21"/>
        <end position="42"/>
    </location>
</feature>
<dbReference type="HOGENOM" id="CLU_000604_84_4_4"/>
<dbReference type="EMBL" id="CP003806">
    <property type="protein sequence ID" value="AGF49344.1"/>
    <property type="molecule type" value="Genomic_DNA"/>
</dbReference>
<evidence type="ECO:0000256" key="3">
    <source>
        <dbReference type="ARBA" id="ARBA00022692"/>
    </source>
</evidence>
<dbReference type="InterPro" id="IPR017871">
    <property type="entry name" value="ABC_transporter-like_CS"/>
</dbReference>
<proteinExistence type="predicted"/>
<evidence type="ECO:0000256" key="1">
    <source>
        <dbReference type="ARBA" id="ARBA00004651"/>
    </source>
</evidence>
<dbReference type="GO" id="GO:0016887">
    <property type="term" value="F:ATP hydrolysis activity"/>
    <property type="evidence" value="ECO:0007669"/>
    <property type="project" value="InterPro"/>
</dbReference>
<evidence type="ECO:0000313" key="12">
    <source>
        <dbReference type="Proteomes" id="UP000011658"/>
    </source>
</evidence>
<evidence type="ECO:0000256" key="6">
    <source>
        <dbReference type="ARBA" id="ARBA00022989"/>
    </source>
</evidence>
<evidence type="ECO:0000313" key="11">
    <source>
        <dbReference type="EMBL" id="AGF49344.1"/>
    </source>
</evidence>
<name>M1M2A4_9PROT</name>
<dbReference type="SUPFAM" id="SSF52540">
    <property type="entry name" value="P-loop containing nucleoside triphosphate hydrolases"/>
    <property type="match status" value="1"/>
</dbReference>
<keyword evidence="3 8" id="KW-0812">Transmembrane</keyword>
<dbReference type="Gene3D" id="1.20.1560.10">
    <property type="entry name" value="ABC transporter type 1, transmembrane domain"/>
    <property type="match status" value="1"/>
</dbReference>
<dbReference type="InterPro" id="IPR003593">
    <property type="entry name" value="AAA+_ATPase"/>
</dbReference>
<dbReference type="InterPro" id="IPR036640">
    <property type="entry name" value="ABC1_TM_sf"/>
</dbReference>
<dbReference type="KEGG" id="kga:ST1E_0081"/>
<keyword evidence="5 11" id="KW-0067">ATP-binding</keyword>
<dbReference type="STRING" id="1208921.ST1E_0081"/>
<dbReference type="OrthoDB" id="9802264at2"/>
<feature type="transmembrane region" description="Helical" evidence="8">
    <location>
        <begin position="278"/>
        <end position="297"/>
    </location>
</feature>
<keyword evidence="2" id="KW-1003">Cell membrane</keyword>
<feature type="transmembrane region" description="Helical" evidence="8">
    <location>
        <begin position="48"/>
        <end position="68"/>
    </location>
</feature>